<dbReference type="Proteomes" id="UP000237000">
    <property type="component" value="Unassembled WGS sequence"/>
</dbReference>
<reference evidence="3" key="1">
    <citation type="submission" date="2016-06" db="EMBL/GenBank/DDBJ databases">
        <title>Parallel loss of symbiosis genes in relatives of nitrogen-fixing non-legume Parasponia.</title>
        <authorList>
            <person name="Van Velzen R."/>
            <person name="Holmer R."/>
            <person name="Bu F."/>
            <person name="Rutten L."/>
            <person name="Van Zeijl A."/>
            <person name="Liu W."/>
            <person name="Santuari L."/>
            <person name="Cao Q."/>
            <person name="Sharma T."/>
            <person name="Shen D."/>
            <person name="Roswanjaya Y."/>
            <person name="Wardhani T."/>
            <person name="Kalhor M.S."/>
            <person name="Jansen J."/>
            <person name="Van den Hoogen J."/>
            <person name="Gungor B."/>
            <person name="Hartog M."/>
            <person name="Hontelez J."/>
            <person name="Verver J."/>
            <person name="Yang W.-C."/>
            <person name="Schijlen E."/>
            <person name="Repin R."/>
            <person name="Schilthuizen M."/>
            <person name="Schranz E."/>
            <person name="Heidstra R."/>
            <person name="Miyata K."/>
            <person name="Fedorova E."/>
            <person name="Kohlen W."/>
            <person name="Bisseling T."/>
            <person name="Smit S."/>
            <person name="Geurts R."/>
        </authorList>
    </citation>
    <scope>NUCLEOTIDE SEQUENCE [LARGE SCALE GENOMIC DNA]</scope>
    <source>
        <strain evidence="3">cv. RG33-2</strain>
    </source>
</reference>
<name>A0A2P5EWS8_TREOI</name>
<proteinExistence type="predicted"/>
<comment type="caution">
    <text evidence="2">The sequence shown here is derived from an EMBL/GenBank/DDBJ whole genome shotgun (WGS) entry which is preliminary data.</text>
</comment>
<dbReference type="AlphaFoldDB" id="A0A2P5EWS8"/>
<feature type="compositionally biased region" description="Polar residues" evidence="1">
    <location>
        <begin position="33"/>
        <end position="42"/>
    </location>
</feature>
<keyword evidence="3" id="KW-1185">Reference proteome</keyword>
<accession>A0A2P5EWS8</accession>
<dbReference type="EMBL" id="JXTC01000088">
    <property type="protein sequence ID" value="PON89997.1"/>
    <property type="molecule type" value="Genomic_DNA"/>
</dbReference>
<dbReference type="OrthoDB" id="10392652at2759"/>
<feature type="region of interest" description="Disordered" evidence="1">
    <location>
        <begin position="31"/>
        <end position="73"/>
    </location>
</feature>
<organism evidence="2 3">
    <name type="scientific">Trema orientale</name>
    <name type="common">Charcoal tree</name>
    <name type="synonym">Celtis orientalis</name>
    <dbReference type="NCBI Taxonomy" id="63057"/>
    <lineage>
        <taxon>Eukaryota</taxon>
        <taxon>Viridiplantae</taxon>
        <taxon>Streptophyta</taxon>
        <taxon>Embryophyta</taxon>
        <taxon>Tracheophyta</taxon>
        <taxon>Spermatophyta</taxon>
        <taxon>Magnoliopsida</taxon>
        <taxon>eudicotyledons</taxon>
        <taxon>Gunneridae</taxon>
        <taxon>Pentapetalae</taxon>
        <taxon>rosids</taxon>
        <taxon>fabids</taxon>
        <taxon>Rosales</taxon>
        <taxon>Cannabaceae</taxon>
        <taxon>Trema</taxon>
    </lineage>
</organism>
<evidence type="ECO:0000313" key="2">
    <source>
        <dbReference type="EMBL" id="PON89997.1"/>
    </source>
</evidence>
<protein>
    <submittedName>
        <fullName evidence="2">Uncharacterized protein</fullName>
    </submittedName>
</protein>
<evidence type="ECO:0000256" key="1">
    <source>
        <dbReference type="SAM" id="MobiDB-lite"/>
    </source>
</evidence>
<sequence>MEWDFIDEDNDIDMVQRVWEQSCITLPLVLVPNPQNKDQGGSSLKELGFTRDPKYRSSPNPHPEGELGSKKRRRLTAATAQTLILCARLLLFPEASLALSDHVGPACRVKNAAAADADAVTAEAKYFSA</sequence>
<gene>
    <name evidence="2" type="ORF">TorRG33x02_142830</name>
</gene>
<dbReference type="InParanoid" id="A0A2P5EWS8"/>
<evidence type="ECO:0000313" key="3">
    <source>
        <dbReference type="Proteomes" id="UP000237000"/>
    </source>
</evidence>